<accession>A0A521ANV9</accession>
<dbReference type="PANTHER" id="PTHR33507:SF3">
    <property type="entry name" value="INNER MEMBRANE PROTEIN YBBJ"/>
    <property type="match status" value="1"/>
</dbReference>
<dbReference type="AlphaFoldDB" id="A0A521ANV9"/>
<evidence type="ECO:0000256" key="2">
    <source>
        <dbReference type="ARBA" id="ARBA00022692"/>
    </source>
</evidence>
<keyword evidence="3 5" id="KW-1133">Transmembrane helix</keyword>
<evidence type="ECO:0000259" key="6">
    <source>
        <dbReference type="Pfam" id="PF01957"/>
    </source>
</evidence>
<gene>
    <name evidence="7" type="ORF">SAMN06269117_10258</name>
</gene>
<dbReference type="Gene3D" id="2.40.50.140">
    <property type="entry name" value="Nucleic acid-binding proteins"/>
    <property type="match status" value="1"/>
</dbReference>
<comment type="subcellular location">
    <subcellularLocation>
        <location evidence="1">Membrane</location>
        <topology evidence="1">Multi-pass membrane protein</topology>
    </subcellularLocation>
</comment>
<name>A0A521ANV9_9BACT</name>
<dbReference type="RefSeq" id="WP_142933667.1">
    <property type="nucleotide sequence ID" value="NZ_FXTM01000002.1"/>
</dbReference>
<evidence type="ECO:0000256" key="1">
    <source>
        <dbReference type="ARBA" id="ARBA00004141"/>
    </source>
</evidence>
<sequence length="145" mass="16248">MEVKLGIALFFLGLILLILELSFFTAYVFPIGFGFILSGIYLVVFKGIFGALVIFTLTTGILYYLSFKYVRKIKGIREVLNEIKSQEGIVVSQTDDFTYQIRFPLGAGGEEVWNAYSEEKLNYGDKVKVVGIKGNKLLVKKVVDA</sequence>
<protein>
    <submittedName>
        <fullName evidence="7">Membrane protein implicated in regulation of membrane protease activity</fullName>
    </submittedName>
</protein>
<dbReference type="SUPFAM" id="SSF141322">
    <property type="entry name" value="NfeD domain-like"/>
    <property type="match status" value="1"/>
</dbReference>
<evidence type="ECO:0000256" key="3">
    <source>
        <dbReference type="ARBA" id="ARBA00022989"/>
    </source>
</evidence>
<evidence type="ECO:0000256" key="4">
    <source>
        <dbReference type="ARBA" id="ARBA00023136"/>
    </source>
</evidence>
<evidence type="ECO:0000313" key="8">
    <source>
        <dbReference type="Proteomes" id="UP000317315"/>
    </source>
</evidence>
<dbReference type="GO" id="GO:0006508">
    <property type="term" value="P:proteolysis"/>
    <property type="evidence" value="ECO:0007669"/>
    <property type="project" value="UniProtKB-KW"/>
</dbReference>
<keyword evidence="7" id="KW-0378">Hydrolase</keyword>
<dbReference type="InterPro" id="IPR012340">
    <property type="entry name" value="NA-bd_OB-fold"/>
</dbReference>
<keyword evidence="7" id="KW-0645">Protease</keyword>
<organism evidence="7 8">
    <name type="scientific">Balnearium lithotrophicum</name>
    <dbReference type="NCBI Taxonomy" id="223788"/>
    <lineage>
        <taxon>Bacteria</taxon>
        <taxon>Pseudomonadati</taxon>
        <taxon>Aquificota</taxon>
        <taxon>Aquificia</taxon>
        <taxon>Desulfurobacteriales</taxon>
        <taxon>Desulfurobacteriaceae</taxon>
        <taxon>Balnearium</taxon>
    </lineage>
</organism>
<keyword evidence="4 5" id="KW-0472">Membrane</keyword>
<dbReference type="Proteomes" id="UP000317315">
    <property type="component" value="Unassembled WGS sequence"/>
</dbReference>
<reference evidence="7 8" key="1">
    <citation type="submission" date="2017-05" db="EMBL/GenBank/DDBJ databases">
        <authorList>
            <person name="Varghese N."/>
            <person name="Submissions S."/>
        </authorList>
    </citation>
    <scope>NUCLEOTIDE SEQUENCE [LARGE SCALE GENOMIC DNA]</scope>
    <source>
        <strain evidence="7 8">DSM 16304</strain>
    </source>
</reference>
<feature type="transmembrane region" description="Helical" evidence="5">
    <location>
        <begin position="7"/>
        <end position="29"/>
    </location>
</feature>
<feature type="transmembrane region" description="Helical" evidence="5">
    <location>
        <begin position="35"/>
        <end position="65"/>
    </location>
</feature>
<dbReference type="OrthoDB" id="9806253at2"/>
<proteinExistence type="predicted"/>
<dbReference type="InterPro" id="IPR052165">
    <property type="entry name" value="Membrane_assoc_protease"/>
</dbReference>
<dbReference type="InterPro" id="IPR002810">
    <property type="entry name" value="NfeD-like_C"/>
</dbReference>
<dbReference type="EMBL" id="FXTM01000002">
    <property type="protein sequence ID" value="SMO36496.1"/>
    <property type="molecule type" value="Genomic_DNA"/>
</dbReference>
<evidence type="ECO:0000313" key="7">
    <source>
        <dbReference type="EMBL" id="SMO36496.1"/>
    </source>
</evidence>
<dbReference type="Pfam" id="PF01957">
    <property type="entry name" value="NfeD"/>
    <property type="match status" value="1"/>
</dbReference>
<keyword evidence="8" id="KW-1185">Reference proteome</keyword>
<dbReference type="GO" id="GO:0005886">
    <property type="term" value="C:plasma membrane"/>
    <property type="evidence" value="ECO:0007669"/>
    <property type="project" value="TreeGrafter"/>
</dbReference>
<feature type="domain" description="NfeD-like C-terminal" evidence="6">
    <location>
        <begin position="110"/>
        <end position="141"/>
    </location>
</feature>
<dbReference type="PANTHER" id="PTHR33507">
    <property type="entry name" value="INNER MEMBRANE PROTEIN YBBJ"/>
    <property type="match status" value="1"/>
</dbReference>
<keyword evidence="2 5" id="KW-0812">Transmembrane</keyword>
<evidence type="ECO:0000256" key="5">
    <source>
        <dbReference type="SAM" id="Phobius"/>
    </source>
</evidence>
<dbReference type="GO" id="GO:0008233">
    <property type="term" value="F:peptidase activity"/>
    <property type="evidence" value="ECO:0007669"/>
    <property type="project" value="UniProtKB-KW"/>
</dbReference>